<evidence type="ECO:0000256" key="1">
    <source>
        <dbReference type="ARBA" id="ARBA00004167"/>
    </source>
</evidence>
<evidence type="ECO:0000256" key="5">
    <source>
        <dbReference type="ARBA" id="ARBA00022889"/>
    </source>
</evidence>
<evidence type="ECO:0000256" key="6">
    <source>
        <dbReference type="ARBA" id="ARBA00022989"/>
    </source>
</evidence>
<evidence type="ECO:0000256" key="7">
    <source>
        <dbReference type="ARBA" id="ARBA00023136"/>
    </source>
</evidence>
<accession>A0A8C5UDU5</accession>
<organism evidence="11 12">
    <name type="scientific">Malurus cyaneus samueli</name>
    <dbReference type="NCBI Taxonomy" id="2593467"/>
    <lineage>
        <taxon>Eukaryota</taxon>
        <taxon>Metazoa</taxon>
        <taxon>Chordata</taxon>
        <taxon>Craniata</taxon>
        <taxon>Vertebrata</taxon>
        <taxon>Euteleostomi</taxon>
        <taxon>Archelosauria</taxon>
        <taxon>Archosauria</taxon>
        <taxon>Dinosauria</taxon>
        <taxon>Saurischia</taxon>
        <taxon>Theropoda</taxon>
        <taxon>Coelurosauria</taxon>
        <taxon>Aves</taxon>
        <taxon>Neognathae</taxon>
        <taxon>Neoaves</taxon>
        <taxon>Telluraves</taxon>
        <taxon>Australaves</taxon>
        <taxon>Passeriformes</taxon>
        <taxon>Meliphagoidea</taxon>
        <taxon>Maluridae</taxon>
        <taxon>Malurus</taxon>
    </lineage>
</organism>
<dbReference type="Proteomes" id="UP000694560">
    <property type="component" value="Unplaced"/>
</dbReference>
<evidence type="ECO:0000256" key="3">
    <source>
        <dbReference type="ARBA" id="ARBA00022737"/>
    </source>
</evidence>
<dbReference type="PANTHER" id="PTHR24028:SF73">
    <property type="entry name" value="PROTOCADHERIN GAMMA-B3-RELATED"/>
    <property type="match status" value="1"/>
</dbReference>
<keyword evidence="7" id="KW-0472">Membrane</keyword>
<sequence length="160" mass="17419">APPAAARSIVLPYMGGGVGAAALLGAREMPKGSFVGCGQGLGLQLPKTWDRGIRVVSESKQYFRVNEENGNLYVNERLDREEMCGESATCSVSFEALVHNPLNVFHVEVAIEDVNDNTPRFLQDKFQLEINEFTSPGPALSATATLHVAGWRAGRRRCRS</sequence>
<dbReference type="PROSITE" id="PS50268">
    <property type="entry name" value="CADHERIN_2"/>
    <property type="match status" value="1"/>
</dbReference>
<dbReference type="PROSITE" id="PS00232">
    <property type="entry name" value="CADHERIN_1"/>
    <property type="match status" value="1"/>
</dbReference>
<dbReference type="InterPro" id="IPR013164">
    <property type="entry name" value="Cadherin_N"/>
</dbReference>
<name>A0A8C5UDU5_9PASS</name>
<dbReference type="AlphaFoldDB" id="A0A8C5UDU5"/>
<dbReference type="GO" id="GO:0005509">
    <property type="term" value="F:calcium ion binding"/>
    <property type="evidence" value="ECO:0007669"/>
    <property type="project" value="UniProtKB-UniRule"/>
</dbReference>
<evidence type="ECO:0000259" key="10">
    <source>
        <dbReference type="PROSITE" id="PS50268"/>
    </source>
</evidence>
<keyword evidence="3" id="KW-0677">Repeat</keyword>
<dbReference type="SUPFAM" id="SSF49313">
    <property type="entry name" value="Cadherin-like"/>
    <property type="match status" value="1"/>
</dbReference>
<dbReference type="Pfam" id="PF08266">
    <property type="entry name" value="Cadherin_2"/>
    <property type="match status" value="1"/>
</dbReference>
<evidence type="ECO:0000256" key="4">
    <source>
        <dbReference type="ARBA" id="ARBA00022837"/>
    </source>
</evidence>
<dbReference type="OrthoDB" id="6252479at2759"/>
<keyword evidence="6" id="KW-1133">Transmembrane helix</keyword>
<comment type="subcellular location">
    <subcellularLocation>
        <location evidence="1">Membrane</location>
        <topology evidence="1">Single-pass membrane protein</topology>
    </subcellularLocation>
</comment>
<reference evidence="11" key="2">
    <citation type="submission" date="2025-09" db="UniProtKB">
        <authorList>
            <consortium name="Ensembl"/>
        </authorList>
    </citation>
    <scope>IDENTIFICATION</scope>
</reference>
<keyword evidence="8" id="KW-0325">Glycoprotein</keyword>
<dbReference type="InterPro" id="IPR015919">
    <property type="entry name" value="Cadherin-like_sf"/>
</dbReference>
<dbReference type="InterPro" id="IPR020894">
    <property type="entry name" value="Cadherin_CS"/>
</dbReference>
<evidence type="ECO:0000313" key="12">
    <source>
        <dbReference type="Proteomes" id="UP000694560"/>
    </source>
</evidence>
<dbReference type="PANTHER" id="PTHR24028">
    <property type="entry name" value="CADHERIN-87A"/>
    <property type="match status" value="1"/>
</dbReference>
<dbReference type="InterPro" id="IPR002126">
    <property type="entry name" value="Cadherin-like_dom"/>
</dbReference>
<evidence type="ECO:0000313" key="11">
    <source>
        <dbReference type="Ensembl" id="ENSMCSP00000018782.1"/>
    </source>
</evidence>
<dbReference type="InterPro" id="IPR050174">
    <property type="entry name" value="Protocadherin/Cadherin-CA"/>
</dbReference>
<keyword evidence="4 9" id="KW-0106">Calcium</keyword>
<keyword evidence="2" id="KW-0812">Transmembrane</keyword>
<reference evidence="11" key="1">
    <citation type="submission" date="2025-08" db="UniProtKB">
        <authorList>
            <consortium name="Ensembl"/>
        </authorList>
    </citation>
    <scope>IDENTIFICATION</scope>
</reference>
<dbReference type="PRINTS" id="PR00205">
    <property type="entry name" value="CADHERIN"/>
</dbReference>
<keyword evidence="5" id="KW-0130">Cell adhesion</keyword>
<dbReference type="GO" id="GO:0007156">
    <property type="term" value="P:homophilic cell adhesion via plasma membrane adhesion molecules"/>
    <property type="evidence" value="ECO:0007669"/>
    <property type="project" value="InterPro"/>
</dbReference>
<evidence type="ECO:0000256" key="2">
    <source>
        <dbReference type="ARBA" id="ARBA00022692"/>
    </source>
</evidence>
<evidence type="ECO:0000256" key="9">
    <source>
        <dbReference type="PROSITE-ProRule" id="PRU00043"/>
    </source>
</evidence>
<proteinExistence type="predicted"/>
<evidence type="ECO:0000256" key="8">
    <source>
        <dbReference type="ARBA" id="ARBA00023180"/>
    </source>
</evidence>
<keyword evidence="12" id="KW-1185">Reference proteome</keyword>
<dbReference type="Gene3D" id="2.60.40.60">
    <property type="entry name" value="Cadherins"/>
    <property type="match status" value="1"/>
</dbReference>
<feature type="domain" description="Cadherin" evidence="10">
    <location>
        <begin position="57"/>
        <end position="121"/>
    </location>
</feature>
<dbReference type="CDD" id="cd11304">
    <property type="entry name" value="Cadherin_repeat"/>
    <property type="match status" value="1"/>
</dbReference>
<protein>
    <recommendedName>
        <fullName evidence="10">Cadherin domain-containing protein</fullName>
    </recommendedName>
</protein>
<dbReference type="Ensembl" id="ENSMCST00000019253.1">
    <property type="protein sequence ID" value="ENSMCSP00000018782.1"/>
    <property type="gene ID" value="ENSMCSG00000013195.1"/>
</dbReference>
<dbReference type="GO" id="GO:0005886">
    <property type="term" value="C:plasma membrane"/>
    <property type="evidence" value="ECO:0007669"/>
    <property type="project" value="InterPro"/>
</dbReference>